<gene>
    <name evidence="2" type="ORF">MNBD_GAMMA08-924</name>
</gene>
<feature type="transmembrane region" description="Helical" evidence="1">
    <location>
        <begin position="95"/>
        <end position="115"/>
    </location>
</feature>
<accession>A0A3B0X5L1</accession>
<evidence type="ECO:0000256" key="1">
    <source>
        <dbReference type="SAM" id="Phobius"/>
    </source>
</evidence>
<evidence type="ECO:0000313" key="2">
    <source>
        <dbReference type="EMBL" id="VAW58732.1"/>
    </source>
</evidence>
<feature type="transmembrane region" description="Helical" evidence="1">
    <location>
        <begin position="68"/>
        <end position="89"/>
    </location>
</feature>
<feature type="transmembrane region" description="Helical" evidence="1">
    <location>
        <begin position="127"/>
        <end position="144"/>
    </location>
</feature>
<keyword evidence="1" id="KW-0812">Transmembrane</keyword>
<name>A0A3B0X5L1_9ZZZZ</name>
<keyword evidence="1" id="KW-1133">Transmembrane helix</keyword>
<dbReference type="EMBL" id="UOFH01000032">
    <property type="protein sequence ID" value="VAW58732.1"/>
    <property type="molecule type" value="Genomic_DNA"/>
</dbReference>
<organism evidence="2">
    <name type="scientific">hydrothermal vent metagenome</name>
    <dbReference type="NCBI Taxonomy" id="652676"/>
    <lineage>
        <taxon>unclassified sequences</taxon>
        <taxon>metagenomes</taxon>
        <taxon>ecological metagenomes</taxon>
    </lineage>
</organism>
<keyword evidence="1" id="KW-0472">Membrane</keyword>
<feature type="transmembrane region" description="Helical" evidence="1">
    <location>
        <begin position="6"/>
        <end position="25"/>
    </location>
</feature>
<proteinExistence type="predicted"/>
<protein>
    <submittedName>
        <fullName evidence="2">Uncharacterized protein</fullName>
    </submittedName>
</protein>
<sequence>MDIAVGVFLIIAALLNYFAAMAYNLKGKLNSEIDGFAEKVFDTVDSMDNVVSDSSARKRSKFFTEGRVNQLFSLFLYLSIPLLASAAFFSFKGSYPLVIAIAGVVAIIAEVLGGLMSKYGPSNAPGLVGGILALVLSVPLLVNIA</sequence>
<dbReference type="AlphaFoldDB" id="A0A3B0X5L1"/>
<reference evidence="2" key="1">
    <citation type="submission" date="2018-06" db="EMBL/GenBank/DDBJ databases">
        <authorList>
            <person name="Zhirakovskaya E."/>
        </authorList>
    </citation>
    <scope>NUCLEOTIDE SEQUENCE</scope>
</reference>